<dbReference type="InParanoid" id="D2V6F9"/>
<evidence type="ECO:0000256" key="8">
    <source>
        <dbReference type="ARBA" id="ARBA00023136"/>
    </source>
</evidence>
<keyword evidence="4 11" id="KW-0812">Transmembrane</keyword>
<keyword evidence="6" id="KW-0915">Sodium</keyword>
<evidence type="ECO:0000256" key="5">
    <source>
        <dbReference type="ARBA" id="ARBA00022989"/>
    </source>
</evidence>
<dbReference type="PANTHER" id="PTHR11690">
    <property type="entry name" value="AMILORIDE-SENSITIVE SODIUM CHANNEL-RELATED"/>
    <property type="match status" value="1"/>
</dbReference>
<evidence type="ECO:0000256" key="1">
    <source>
        <dbReference type="ARBA" id="ARBA00004141"/>
    </source>
</evidence>
<keyword evidence="9" id="KW-0739">Sodium transport</keyword>
<keyword evidence="8 11" id="KW-0472">Membrane</keyword>
<evidence type="ECO:0000256" key="10">
    <source>
        <dbReference type="ARBA" id="ARBA00023303"/>
    </source>
</evidence>
<dbReference type="VEuPathDB" id="AmoebaDB:NAEGRDRAFT_64421"/>
<dbReference type="GeneID" id="8861756"/>
<gene>
    <name evidence="12" type="ORF">NAEGRDRAFT_64421</name>
</gene>
<dbReference type="OrthoDB" id="10253383at2759"/>
<dbReference type="EMBL" id="GG738854">
    <property type="protein sequence ID" value="EFC47439.1"/>
    <property type="molecule type" value="Genomic_DNA"/>
</dbReference>
<evidence type="ECO:0000256" key="3">
    <source>
        <dbReference type="ARBA" id="ARBA00022461"/>
    </source>
</evidence>
<keyword evidence="7" id="KW-0406">Ion transport</keyword>
<proteinExistence type="predicted"/>
<sequence>MLNKKKTVQFSDILKEEVENDVYSVQKTTSTKANNTATTISPEDIKSIKEKLEKPISREVAMEIKKKAILTSDSDAVQDYLFEEDGGQEGEEEEDPSDCLERRIGVKVKDVILIYAWLILGALLIYYVYSSVNTYVVDRNKPATNVAYTAQSKLSFPAVTICNWNTGDDPVNDIALDYCFHATSNDSTHEECKFPITKKKIVSGDQIFSCLVLNNDTRTPLQATKTGYLGTISVIVTIKNVTLSSGEIRSSGVQVTFHNIGETAQDLLLNETKCATPNFDNNFSISKVVSHTIRPTPFTKTFWESSYSAVELVKQRNNKIMVSFAYNTLNIQQVTEYEASNWLQLLGEISGMASTLYGFGFVMFWRTCLWLPIAIKKKSVKVVWEELN</sequence>
<evidence type="ECO:0000256" key="2">
    <source>
        <dbReference type="ARBA" id="ARBA00022448"/>
    </source>
</evidence>
<evidence type="ECO:0000256" key="9">
    <source>
        <dbReference type="ARBA" id="ARBA00023201"/>
    </source>
</evidence>
<evidence type="ECO:0000256" key="6">
    <source>
        <dbReference type="ARBA" id="ARBA00023053"/>
    </source>
</evidence>
<feature type="transmembrane region" description="Helical" evidence="11">
    <location>
        <begin position="111"/>
        <end position="129"/>
    </location>
</feature>
<protein>
    <submittedName>
        <fullName evidence="12">Predicted protein</fullName>
    </submittedName>
</protein>
<keyword evidence="5 11" id="KW-1133">Transmembrane helix</keyword>
<organism evidence="13">
    <name type="scientific">Naegleria gruberi</name>
    <name type="common">Amoeba</name>
    <dbReference type="NCBI Taxonomy" id="5762"/>
    <lineage>
        <taxon>Eukaryota</taxon>
        <taxon>Discoba</taxon>
        <taxon>Heterolobosea</taxon>
        <taxon>Tetramitia</taxon>
        <taxon>Eutetramitia</taxon>
        <taxon>Vahlkampfiidae</taxon>
        <taxon>Naegleria</taxon>
    </lineage>
</organism>
<dbReference type="Proteomes" id="UP000006671">
    <property type="component" value="Unassembled WGS sequence"/>
</dbReference>
<dbReference type="InterPro" id="IPR001873">
    <property type="entry name" value="ENaC"/>
</dbReference>
<reference evidence="12 13" key="1">
    <citation type="journal article" date="2010" name="Cell">
        <title>The genome of Naegleria gruberi illuminates early eukaryotic versatility.</title>
        <authorList>
            <person name="Fritz-Laylin L.K."/>
            <person name="Prochnik S.E."/>
            <person name="Ginger M.L."/>
            <person name="Dacks J.B."/>
            <person name="Carpenter M.L."/>
            <person name="Field M.C."/>
            <person name="Kuo A."/>
            <person name="Paredez A."/>
            <person name="Chapman J."/>
            <person name="Pham J."/>
            <person name="Shu S."/>
            <person name="Neupane R."/>
            <person name="Cipriano M."/>
            <person name="Mancuso J."/>
            <person name="Tu H."/>
            <person name="Salamov A."/>
            <person name="Lindquist E."/>
            <person name="Shapiro H."/>
            <person name="Lucas S."/>
            <person name="Grigoriev I.V."/>
            <person name="Cande W.Z."/>
            <person name="Fulton C."/>
            <person name="Rokhsar D.S."/>
            <person name="Dawson S.C."/>
        </authorList>
    </citation>
    <scope>NUCLEOTIDE SEQUENCE [LARGE SCALE GENOMIC DNA]</scope>
    <source>
        <strain evidence="12 13">NEG-M</strain>
    </source>
</reference>
<evidence type="ECO:0000313" key="12">
    <source>
        <dbReference type="EMBL" id="EFC47439.1"/>
    </source>
</evidence>
<dbReference type="GO" id="GO:0005886">
    <property type="term" value="C:plasma membrane"/>
    <property type="evidence" value="ECO:0007669"/>
    <property type="project" value="TreeGrafter"/>
</dbReference>
<evidence type="ECO:0000256" key="4">
    <source>
        <dbReference type="ARBA" id="ARBA00022692"/>
    </source>
</evidence>
<keyword evidence="13" id="KW-1185">Reference proteome</keyword>
<dbReference type="KEGG" id="ngr:NAEGRDRAFT_64421"/>
<keyword evidence="10" id="KW-0407">Ion channel</keyword>
<keyword evidence="3" id="KW-0894">Sodium channel</keyword>
<dbReference type="AlphaFoldDB" id="D2V6F9"/>
<name>D2V6F9_NAEGR</name>
<comment type="subcellular location">
    <subcellularLocation>
        <location evidence="1">Membrane</location>
        <topology evidence="1">Multi-pass membrane protein</topology>
    </subcellularLocation>
</comment>
<dbReference type="RefSeq" id="XP_002680183.1">
    <property type="nucleotide sequence ID" value="XM_002680137.1"/>
</dbReference>
<evidence type="ECO:0000256" key="11">
    <source>
        <dbReference type="SAM" id="Phobius"/>
    </source>
</evidence>
<keyword evidence="2" id="KW-0813">Transport</keyword>
<dbReference type="GO" id="GO:0015280">
    <property type="term" value="F:ligand-gated sodium channel activity"/>
    <property type="evidence" value="ECO:0007669"/>
    <property type="project" value="TreeGrafter"/>
</dbReference>
<evidence type="ECO:0000256" key="7">
    <source>
        <dbReference type="ARBA" id="ARBA00023065"/>
    </source>
</evidence>
<evidence type="ECO:0000313" key="13">
    <source>
        <dbReference type="Proteomes" id="UP000006671"/>
    </source>
</evidence>
<accession>D2V6F9</accession>